<sequence length="102" mass="11287">MTMITCGLIHALPFEARRGYNRREAASYVGVSPTHFDKLVSNGIFPRPFELLGRKVWDVQTLDRAVDALSGIETLAARSQVSDEDHLDGELAAFEAKHHGHA</sequence>
<accession>A0A841PGS7</accession>
<keyword evidence="1" id="KW-0238">DNA-binding</keyword>
<reference evidence="1 2" key="1">
    <citation type="submission" date="2020-08" db="EMBL/GenBank/DDBJ databases">
        <title>Genomic Encyclopedia of Type Strains, Phase IV (KMG-IV): sequencing the most valuable type-strain genomes for metagenomic binning, comparative biology and taxonomic classification.</title>
        <authorList>
            <person name="Goeker M."/>
        </authorList>
    </citation>
    <scope>NUCLEOTIDE SEQUENCE [LARGE SCALE GENOMIC DNA]</scope>
    <source>
        <strain evidence="1 2">DSM 100039</strain>
    </source>
</reference>
<comment type="caution">
    <text evidence="1">The sequence shown here is derived from an EMBL/GenBank/DDBJ whole genome shotgun (WGS) entry which is preliminary data.</text>
</comment>
<proteinExistence type="predicted"/>
<keyword evidence="2" id="KW-1185">Reference proteome</keyword>
<name>A0A841PGS7_9HYPH</name>
<gene>
    <name evidence="1" type="ORF">HNQ71_001823</name>
</gene>
<evidence type="ECO:0000313" key="2">
    <source>
        <dbReference type="Proteomes" id="UP000556329"/>
    </source>
</evidence>
<dbReference type="Proteomes" id="UP000556329">
    <property type="component" value="Unassembled WGS sequence"/>
</dbReference>
<organism evidence="1 2">
    <name type="scientific">Mesorhizobium sangaii</name>
    <dbReference type="NCBI Taxonomy" id="505389"/>
    <lineage>
        <taxon>Bacteria</taxon>
        <taxon>Pseudomonadati</taxon>
        <taxon>Pseudomonadota</taxon>
        <taxon>Alphaproteobacteria</taxon>
        <taxon>Hyphomicrobiales</taxon>
        <taxon>Phyllobacteriaceae</taxon>
        <taxon>Mesorhizobium</taxon>
    </lineage>
</organism>
<dbReference type="GO" id="GO:0003677">
    <property type="term" value="F:DNA binding"/>
    <property type="evidence" value="ECO:0007669"/>
    <property type="project" value="UniProtKB-KW"/>
</dbReference>
<dbReference type="AlphaFoldDB" id="A0A841PGS7"/>
<dbReference type="EMBL" id="JACHEF010000001">
    <property type="protein sequence ID" value="MBB6409179.1"/>
    <property type="molecule type" value="Genomic_DNA"/>
</dbReference>
<protein>
    <submittedName>
        <fullName evidence="1">Putative DNA-binding transcriptional regulator AlpA</fullName>
    </submittedName>
</protein>
<evidence type="ECO:0000313" key="1">
    <source>
        <dbReference type="EMBL" id="MBB6409179.1"/>
    </source>
</evidence>
<dbReference type="RefSeq" id="WP_184872162.1">
    <property type="nucleotide sequence ID" value="NZ_JACHEF010000001.1"/>
</dbReference>